<sequence>MWEYKTEQFKVERNGDKTCDDILNEFGREGWEAFSIKKEPYFDSRLRIGKYKLHTANIYEVKLKRRVEKFMFVNLKL</sequence>
<protein>
    <recommendedName>
        <fullName evidence="3">DUF4177 domain-containing protein</fullName>
    </recommendedName>
</protein>
<proteinExistence type="predicted"/>
<gene>
    <name evidence="1" type="ORF">UFOVP427_31</name>
    <name evidence="2" type="ORF">UFOVP697_49</name>
</gene>
<dbReference type="Pfam" id="PF13783">
    <property type="entry name" value="DUF4177"/>
    <property type="match status" value="1"/>
</dbReference>
<evidence type="ECO:0000313" key="1">
    <source>
        <dbReference type="EMBL" id="CAB4142077.1"/>
    </source>
</evidence>
<dbReference type="EMBL" id="LR796400">
    <property type="protein sequence ID" value="CAB4142077.1"/>
    <property type="molecule type" value="Genomic_DNA"/>
</dbReference>
<dbReference type="InterPro" id="IPR025234">
    <property type="entry name" value="YjzH-like"/>
</dbReference>
<name>A0A6J5NME2_9CAUD</name>
<organism evidence="2">
    <name type="scientific">uncultured Caudovirales phage</name>
    <dbReference type="NCBI Taxonomy" id="2100421"/>
    <lineage>
        <taxon>Viruses</taxon>
        <taxon>Duplodnaviria</taxon>
        <taxon>Heunggongvirae</taxon>
        <taxon>Uroviricota</taxon>
        <taxon>Caudoviricetes</taxon>
        <taxon>Peduoviridae</taxon>
        <taxon>Maltschvirus</taxon>
        <taxon>Maltschvirus maltsch</taxon>
    </lineage>
</organism>
<dbReference type="EMBL" id="LR796668">
    <property type="protein sequence ID" value="CAB4158335.1"/>
    <property type="molecule type" value="Genomic_DNA"/>
</dbReference>
<evidence type="ECO:0000313" key="2">
    <source>
        <dbReference type="EMBL" id="CAB4158335.1"/>
    </source>
</evidence>
<accession>A0A6J5NME2</accession>
<reference evidence="2" key="1">
    <citation type="submission" date="2020-04" db="EMBL/GenBank/DDBJ databases">
        <authorList>
            <person name="Chiriac C."/>
            <person name="Salcher M."/>
            <person name="Ghai R."/>
            <person name="Kavagutti S V."/>
        </authorList>
    </citation>
    <scope>NUCLEOTIDE SEQUENCE</scope>
</reference>
<evidence type="ECO:0008006" key="3">
    <source>
        <dbReference type="Google" id="ProtNLM"/>
    </source>
</evidence>